<dbReference type="EMBL" id="NBSK02000004">
    <property type="protein sequence ID" value="KAJ0210374.1"/>
    <property type="molecule type" value="Genomic_DNA"/>
</dbReference>
<gene>
    <name evidence="1" type="ORF">LSAT_V11C400209510</name>
</gene>
<proteinExistence type="predicted"/>
<sequence>MQEYIQDNPHNLQIIDRPNVNTYYTSSRLFINSDIDEGTVFKRRLDGDNHHDSSLHTFSLIPSNQVSKYDDFMVKNKLKTISEVWEPMEEYYKMNDGFIKRVPIAVVKQSLTIIK</sequence>
<dbReference type="Proteomes" id="UP000235145">
    <property type="component" value="Unassembled WGS sequence"/>
</dbReference>
<evidence type="ECO:0000313" key="1">
    <source>
        <dbReference type="EMBL" id="KAJ0210374.1"/>
    </source>
</evidence>
<reference evidence="1 2" key="1">
    <citation type="journal article" date="2017" name="Nat. Commun.">
        <title>Genome assembly with in vitro proximity ligation data and whole-genome triplication in lettuce.</title>
        <authorList>
            <person name="Reyes-Chin-Wo S."/>
            <person name="Wang Z."/>
            <person name="Yang X."/>
            <person name="Kozik A."/>
            <person name="Arikit S."/>
            <person name="Song C."/>
            <person name="Xia L."/>
            <person name="Froenicke L."/>
            <person name="Lavelle D.O."/>
            <person name="Truco M.J."/>
            <person name="Xia R."/>
            <person name="Zhu S."/>
            <person name="Xu C."/>
            <person name="Xu H."/>
            <person name="Xu X."/>
            <person name="Cox K."/>
            <person name="Korf I."/>
            <person name="Meyers B.C."/>
            <person name="Michelmore R.W."/>
        </authorList>
    </citation>
    <scope>NUCLEOTIDE SEQUENCE [LARGE SCALE GENOMIC DNA]</scope>
    <source>
        <strain evidence="2">cv. Salinas</strain>
        <tissue evidence="1">Seedlings</tissue>
    </source>
</reference>
<keyword evidence="2" id="KW-1185">Reference proteome</keyword>
<name>A0A9R1VRX4_LACSA</name>
<organism evidence="1 2">
    <name type="scientific">Lactuca sativa</name>
    <name type="common">Garden lettuce</name>
    <dbReference type="NCBI Taxonomy" id="4236"/>
    <lineage>
        <taxon>Eukaryota</taxon>
        <taxon>Viridiplantae</taxon>
        <taxon>Streptophyta</taxon>
        <taxon>Embryophyta</taxon>
        <taxon>Tracheophyta</taxon>
        <taxon>Spermatophyta</taxon>
        <taxon>Magnoliopsida</taxon>
        <taxon>eudicotyledons</taxon>
        <taxon>Gunneridae</taxon>
        <taxon>Pentapetalae</taxon>
        <taxon>asterids</taxon>
        <taxon>campanulids</taxon>
        <taxon>Asterales</taxon>
        <taxon>Asteraceae</taxon>
        <taxon>Cichorioideae</taxon>
        <taxon>Cichorieae</taxon>
        <taxon>Lactucinae</taxon>
        <taxon>Lactuca</taxon>
    </lineage>
</organism>
<accession>A0A9R1VRX4</accession>
<comment type="caution">
    <text evidence="1">The sequence shown here is derived from an EMBL/GenBank/DDBJ whole genome shotgun (WGS) entry which is preliminary data.</text>
</comment>
<protein>
    <submittedName>
        <fullName evidence="1">Uncharacterized protein</fullName>
    </submittedName>
</protein>
<dbReference type="AlphaFoldDB" id="A0A9R1VRX4"/>
<evidence type="ECO:0000313" key="2">
    <source>
        <dbReference type="Proteomes" id="UP000235145"/>
    </source>
</evidence>